<dbReference type="GO" id="GO:0140359">
    <property type="term" value="F:ABC-type transporter activity"/>
    <property type="evidence" value="ECO:0007669"/>
    <property type="project" value="InterPro"/>
</dbReference>
<dbReference type="InterPro" id="IPR005074">
    <property type="entry name" value="Peptidase_C39"/>
</dbReference>
<reference evidence="15 16" key="1">
    <citation type="submission" date="2019-08" db="EMBL/GenBank/DDBJ databases">
        <title>Complete genome sequence of Terriglobus albidus strain ORNL.</title>
        <authorList>
            <person name="Podar M."/>
        </authorList>
    </citation>
    <scope>NUCLEOTIDE SEQUENCE [LARGE SCALE GENOMIC DNA]</scope>
    <source>
        <strain evidence="15 16">ORNL</strain>
    </source>
</reference>
<dbReference type="GO" id="GO:0034040">
    <property type="term" value="F:ATPase-coupled lipid transmembrane transporter activity"/>
    <property type="evidence" value="ECO:0007669"/>
    <property type="project" value="TreeGrafter"/>
</dbReference>
<evidence type="ECO:0000256" key="2">
    <source>
        <dbReference type="ARBA" id="ARBA00022448"/>
    </source>
</evidence>
<gene>
    <name evidence="15" type="ORF">FTW19_21900</name>
</gene>
<dbReference type="GO" id="GO:0006508">
    <property type="term" value="P:proteolysis"/>
    <property type="evidence" value="ECO:0007669"/>
    <property type="project" value="InterPro"/>
</dbReference>
<comment type="subcellular location">
    <subcellularLocation>
        <location evidence="1">Cell membrane</location>
        <topology evidence="1">Multi-pass membrane protein</topology>
    </subcellularLocation>
</comment>
<evidence type="ECO:0000259" key="14">
    <source>
        <dbReference type="PROSITE" id="PS50990"/>
    </source>
</evidence>
<keyword evidence="5" id="KW-0547">Nucleotide-binding</keyword>
<dbReference type="EMBL" id="CP042806">
    <property type="protein sequence ID" value="QEE30400.1"/>
    <property type="molecule type" value="Genomic_DNA"/>
</dbReference>
<dbReference type="InterPro" id="IPR022514">
    <property type="entry name" value="NHPM_micro_ABC1"/>
</dbReference>
<dbReference type="Gene3D" id="3.90.70.10">
    <property type="entry name" value="Cysteine proteinases"/>
    <property type="match status" value="1"/>
</dbReference>
<dbReference type="SUPFAM" id="SSF52540">
    <property type="entry name" value="P-loop containing nucleoside triphosphate hydrolases"/>
    <property type="match status" value="1"/>
</dbReference>
<evidence type="ECO:0000256" key="1">
    <source>
        <dbReference type="ARBA" id="ARBA00004651"/>
    </source>
</evidence>
<feature type="domain" description="ABC transmembrane type-1" evidence="13">
    <location>
        <begin position="169"/>
        <end position="450"/>
    </location>
</feature>
<evidence type="ECO:0000256" key="7">
    <source>
        <dbReference type="ARBA" id="ARBA00022927"/>
    </source>
</evidence>
<proteinExistence type="predicted"/>
<keyword evidence="16" id="KW-1185">Reference proteome</keyword>
<dbReference type="GO" id="GO:0005524">
    <property type="term" value="F:ATP binding"/>
    <property type="evidence" value="ECO:0007669"/>
    <property type="project" value="UniProtKB-KW"/>
</dbReference>
<dbReference type="FunFam" id="3.40.50.300:FF:000299">
    <property type="entry name" value="ABC transporter ATP-binding protein/permease"/>
    <property type="match status" value="1"/>
</dbReference>
<keyword evidence="9 11" id="KW-0472">Membrane</keyword>
<dbReference type="Gene3D" id="1.20.1560.10">
    <property type="entry name" value="ABC transporter type 1, transmembrane domain"/>
    <property type="match status" value="1"/>
</dbReference>
<feature type="transmembrane region" description="Helical" evidence="11">
    <location>
        <begin position="305"/>
        <end position="325"/>
    </location>
</feature>
<keyword evidence="10" id="KW-0080">Bacteriocin transport</keyword>
<evidence type="ECO:0000259" key="13">
    <source>
        <dbReference type="PROSITE" id="PS50929"/>
    </source>
</evidence>
<keyword evidence="7" id="KW-0653">Protein transport</keyword>
<evidence type="ECO:0000256" key="3">
    <source>
        <dbReference type="ARBA" id="ARBA00022475"/>
    </source>
</evidence>
<keyword evidence="8 11" id="KW-1133">Transmembrane helix</keyword>
<dbReference type="Proteomes" id="UP000321820">
    <property type="component" value="Chromosome"/>
</dbReference>
<evidence type="ECO:0000313" key="15">
    <source>
        <dbReference type="EMBL" id="QEE30400.1"/>
    </source>
</evidence>
<evidence type="ECO:0000256" key="8">
    <source>
        <dbReference type="ARBA" id="ARBA00022989"/>
    </source>
</evidence>
<dbReference type="OrthoDB" id="9771903at2"/>
<dbReference type="InterPro" id="IPR027417">
    <property type="entry name" value="P-loop_NTPase"/>
</dbReference>
<dbReference type="InterPro" id="IPR003593">
    <property type="entry name" value="AAA+_ATPase"/>
</dbReference>
<dbReference type="InterPro" id="IPR039421">
    <property type="entry name" value="Type_1_exporter"/>
</dbReference>
<dbReference type="SMART" id="SM00382">
    <property type="entry name" value="AAA"/>
    <property type="match status" value="1"/>
</dbReference>
<keyword evidence="4 11" id="KW-0812">Transmembrane</keyword>
<dbReference type="InterPro" id="IPR017871">
    <property type="entry name" value="ABC_transporter-like_CS"/>
</dbReference>
<dbReference type="PROSITE" id="PS50929">
    <property type="entry name" value="ABC_TM1F"/>
    <property type="match status" value="1"/>
</dbReference>
<dbReference type="GO" id="GO:0043213">
    <property type="term" value="P:bacteriocin transport"/>
    <property type="evidence" value="ECO:0007669"/>
    <property type="project" value="UniProtKB-KW"/>
</dbReference>
<feature type="domain" description="Peptidase C39" evidence="14">
    <location>
        <begin position="19"/>
        <end position="138"/>
    </location>
</feature>
<evidence type="ECO:0000256" key="9">
    <source>
        <dbReference type="ARBA" id="ARBA00023136"/>
    </source>
</evidence>
<name>A0A5B9EHT9_9BACT</name>
<dbReference type="InterPro" id="IPR003439">
    <property type="entry name" value="ABC_transporter-like_ATP-bd"/>
</dbReference>
<dbReference type="NCBIfam" id="TIGR03796">
    <property type="entry name" value="NHLM_micro_ABC1"/>
    <property type="match status" value="1"/>
</dbReference>
<organism evidence="15 16">
    <name type="scientific">Terriglobus albidus</name>
    <dbReference type="NCBI Taxonomy" id="1592106"/>
    <lineage>
        <taxon>Bacteria</taxon>
        <taxon>Pseudomonadati</taxon>
        <taxon>Acidobacteriota</taxon>
        <taxon>Terriglobia</taxon>
        <taxon>Terriglobales</taxon>
        <taxon>Acidobacteriaceae</taxon>
        <taxon>Terriglobus</taxon>
    </lineage>
</organism>
<dbReference type="GO" id="GO:0008233">
    <property type="term" value="F:peptidase activity"/>
    <property type="evidence" value="ECO:0007669"/>
    <property type="project" value="InterPro"/>
</dbReference>
<keyword evidence="2" id="KW-0813">Transport</keyword>
<dbReference type="InterPro" id="IPR036640">
    <property type="entry name" value="ABC1_TM_sf"/>
</dbReference>
<dbReference type="GO" id="GO:0016887">
    <property type="term" value="F:ATP hydrolysis activity"/>
    <property type="evidence" value="ECO:0007669"/>
    <property type="project" value="InterPro"/>
</dbReference>
<evidence type="ECO:0000256" key="10">
    <source>
        <dbReference type="ARBA" id="ARBA00043264"/>
    </source>
</evidence>
<dbReference type="KEGG" id="talb:FTW19_21900"/>
<dbReference type="PROSITE" id="PS50990">
    <property type="entry name" value="PEPTIDASE_C39"/>
    <property type="match status" value="1"/>
</dbReference>
<dbReference type="PANTHER" id="PTHR24221:SF654">
    <property type="entry name" value="ATP-BINDING CASSETTE SUB-FAMILY B MEMBER 6"/>
    <property type="match status" value="1"/>
</dbReference>
<evidence type="ECO:0000256" key="6">
    <source>
        <dbReference type="ARBA" id="ARBA00022840"/>
    </source>
</evidence>
<dbReference type="SUPFAM" id="SSF90123">
    <property type="entry name" value="ABC transporter transmembrane region"/>
    <property type="match status" value="1"/>
</dbReference>
<dbReference type="AlphaFoldDB" id="A0A5B9EHT9"/>
<dbReference type="InterPro" id="IPR011527">
    <property type="entry name" value="ABC1_TM_dom"/>
</dbReference>
<evidence type="ECO:0000313" key="16">
    <source>
        <dbReference type="Proteomes" id="UP000321820"/>
    </source>
</evidence>
<evidence type="ECO:0000256" key="5">
    <source>
        <dbReference type="ARBA" id="ARBA00022741"/>
    </source>
</evidence>
<dbReference type="Pfam" id="PF03412">
    <property type="entry name" value="Peptidase_C39"/>
    <property type="match status" value="1"/>
</dbReference>
<dbReference type="Pfam" id="PF00664">
    <property type="entry name" value="ABC_membrane"/>
    <property type="match status" value="1"/>
</dbReference>
<dbReference type="GO" id="GO:0015031">
    <property type="term" value="P:protein transport"/>
    <property type="evidence" value="ECO:0007669"/>
    <property type="project" value="UniProtKB-KW"/>
</dbReference>
<feature type="transmembrane region" description="Helical" evidence="11">
    <location>
        <begin position="168"/>
        <end position="192"/>
    </location>
</feature>
<evidence type="ECO:0000259" key="12">
    <source>
        <dbReference type="PROSITE" id="PS50893"/>
    </source>
</evidence>
<sequence>MAESPKLQHRTVRTEAILQMEATECGAASLAIVLAYFGRHVPLEKLRQDCGVSRDGSKAGNVLKAARTYGLVCSGWRKGADVLLELKPPFIVFWKMNHFLVVEGFRKDRVLISDPASGRYKVSRTEFEEAYSGVVLTFEKGPDFKTGGSRPAVWQALLARLPGSRRPLLFLLLASLAMVVPGLLTPVFSRVFLDNILIGGLTNWLLPLLEIMGLSAILAAVLTWMQSYIVQRLSMKLSLSGSAKFFWHILRLPMEFYAQRYAGEIGSRVSLNDTLGITVASQLTGGVLSLLLIVFYGIVLFKFDAALTSVGVFTMVVNLLVLQWITRHRVEQGQKLTQFQGKVVSTSMVGLQSIETIKANAGESDFFAKWGGHQAKLLNASQELASSSIVLSGIPTVLNQLNIATMICLGGIRVMDGVLTMGSLIAFQALMGSFTAPVSSLLSTSSQIQEMKGTVNRLDDVLRNPIDPQLANEPKPIPHLEGVARLAGAVELRDLTFGYSRLDPPLIQGFNLTLRPGQRVALVGGSGSGKSTVSRLICGLFAPWSGEVLFDGIPRNELPRRLIHDSVALVDQDIVLFSGTMRENITLWDSTVPDASMILAAKDAAIHDTIAGLKGGYDFQVEEGGRNFSGGQRQRIEIARALCGTPRVFVLDEATSALDPLTEQEVSDNIRRRGCTCIIVAHRLSTIRDCDEILVMERGKIVQRGTHEEMAAVDGPYARLIATA</sequence>
<evidence type="ECO:0000256" key="4">
    <source>
        <dbReference type="ARBA" id="ARBA00022692"/>
    </source>
</evidence>
<dbReference type="PROSITE" id="PS00211">
    <property type="entry name" value="ABC_TRANSPORTER_1"/>
    <property type="match status" value="1"/>
</dbReference>
<dbReference type="PROSITE" id="PS50893">
    <property type="entry name" value="ABC_TRANSPORTER_2"/>
    <property type="match status" value="1"/>
</dbReference>
<dbReference type="PANTHER" id="PTHR24221">
    <property type="entry name" value="ATP-BINDING CASSETTE SUB-FAMILY B"/>
    <property type="match status" value="1"/>
</dbReference>
<dbReference type="CDD" id="cd18569">
    <property type="entry name" value="ABC_6TM_NHLM_bacteriocin"/>
    <property type="match status" value="1"/>
</dbReference>
<dbReference type="RefSeq" id="WP_147649695.1">
    <property type="nucleotide sequence ID" value="NZ_CP042806.1"/>
</dbReference>
<protein>
    <submittedName>
        <fullName evidence="15">NHLP family bacteriocin export ABC transporter peptidase/permease/ATPase subunit</fullName>
    </submittedName>
</protein>
<evidence type="ECO:0000256" key="11">
    <source>
        <dbReference type="SAM" id="Phobius"/>
    </source>
</evidence>
<dbReference type="Pfam" id="PF00005">
    <property type="entry name" value="ABC_tran"/>
    <property type="match status" value="1"/>
</dbReference>
<feature type="transmembrane region" description="Helical" evidence="11">
    <location>
        <begin position="204"/>
        <end position="225"/>
    </location>
</feature>
<feature type="domain" description="ABC transporter" evidence="12">
    <location>
        <begin position="490"/>
        <end position="723"/>
    </location>
</feature>
<keyword evidence="3" id="KW-1003">Cell membrane</keyword>
<keyword evidence="6" id="KW-0067">ATP-binding</keyword>
<dbReference type="GO" id="GO:0005886">
    <property type="term" value="C:plasma membrane"/>
    <property type="evidence" value="ECO:0007669"/>
    <property type="project" value="UniProtKB-SubCell"/>
</dbReference>
<accession>A0A5B9EHT9</accession>
<dbReference type="Gene3D" id="3.40.50.300">
    <property type="entry name" value="P-loop containing nucleotide triphosphate hydrolases"/>
    <property type="match status" value="1"/>
</dbReference>
<feature type="transmembrane region" description="Helical" evidence="11">
    <location>
        <begin position="275"/>
        <end position="299"/>
    </location>
</feature>